<protein>
    <submittedName>
        <fullName evidence="2">Uncharacterized protein</fullName>
    </submittedName>
</protein>
<dbReference type="EMBL" id="GBRH01247927">
    <property type="protein sequence ID" value="JAD49968.1"/>
    <property type="molecule type" value="Transcribed_RNA"/>
</dbReference>
<name>A0A0A9AJC5_ARUDO</name>
<proteinExistence type="predicted"/>
<reference evidence="2" key="2">
    <citation type="journal article" date="2015" name="Data Brief">
        <title>Shoot transcriptome of the giant reed, Arundo donax.</title>
        <authorList>
            <person name="Barrero R.A."/>
            <person name="Guerrero F.D."/>
            <person name="Moolhuijzen P."/>
            <person name="Goolsby J.A."/>
            <person name="Tidwell J."/>
            <person name="Bellgard S.E."/>
            <person name="Bellgard M.I."/>
        </authorList>
    </citation>
    <scope>NUCLEOTIDE SEQUENCE</scope>
    <source>
        <tissue evidence="2">Shoot tissue taken approximately 20 cm above the soil surface</tissue>
    </source>
</reference>
<organism evidence="2">
    <name type="scientific">Arundo donax</name>
    <name type="common">Giant reed</name>
    <name type="synonym">Donax arundinaceus</name>
    <dbReference type="NCBI Taxonomy" id="35708"/>
    <lineage>
        <taxon>Eukaryota</taxon>
        <taxon>Viridiplantae</taxon>
        <taxon>Streptophyta</taxon>
        <taxon>Embryophyta</taxon>
        <taxon>Tracheophyta</taxon>
        <taxon>Spermatophyta</taxon>
        <taxon>Magnoliopsida</taxon>
        <taxon>Liliopsida</taxon>
        <taxon>Poales</taxon>
        <taxon>Poaceae</taxon>
        <taxon>PACMAD clade</taxon>
        <taxon>Arundinoideae</taxon>
        <taxon>Arundineae</taxon>
        <taxon>Arundo</taxon>
    </lineage>
</organism>
<evidence type="ECO:0000313" key="2">
    <source>
        <dbReference type="EMBL" id="JAD49968.1"/>
    </source>
</evidence>
<sequence>MPSPIGRSTGVTPVARSAAAATCSPNDTVVD</sequence>
<feature type="region of interest" description="Disordered" evidence="1">
    <location>
        <begin position="1"/>
        <end position="31"/>
    </location>
</feature>
<reference evidence="2" key="1">
    <citation type="submission" date="2014-09" db="EMBL/GenBank/DDBJ databases">
        <authorList>
            <person name="Magalhaes I.L.F."/>
            <person name="Oliveira U."/>
            <person name="Santos F.R."/>
            <person name="Vidigal T.H.D.A."/>
            <person name="Brescovit A.D."/>
            <person name="Santos A.J."/>
        </authorList>
    </citation>
    <scope>NUCLEOTIDE SEQUENCE</scope>
    <source>
        <tissue evidence="2">Shoot tissue taken approximately 20 cm above the soil surface</tissue>
    </source>
</reference>
<accession>A0A0A9AJC5</accession>
<dbReference type="AlphaFoldDB" id="A0A0A9AJC5"/>
<evidence type="ECO:0000256" key="1">
    <source>
        <dbReference type="SAM" id="MobiDB-lite"/>
    </source>
</evidence>